<protein>
    <submittedName>
        <fullName evidence="1">Uncharacterized protein</fullName>
    </submittedName>
</protein>
<sequence>MDSNSLKRLTTDEKAAILAKEVERVEGRIGEFLALLAAHYPQGLTRTEIKTRLAVNNNESFVSLYRNGNIFIDIEKRYCDVAKENRFFIGTQFLHNVQCFHWLKVWQKL</sequence>
<dbReference type="AlphaFoldDB" id="A0A5N3S5Y9"/>
<proteinExistence type="predicted"/>
<organism evidence="1 2">
    <name type="scientific">Vibrio fortis</name>
    <dbReference type="NCBI Taxonomy" id="212667"/>
    <lineage>
        <taxon>Bacteria</taxon>
        <taxon>Pseudomonadati</taxon>
        <taxon>Pseudomonadota</taxon>
        <taxon>Gammaproteobacteria</taxon>
        <taxon>Vibrionales</taxon>
        <taxon>Vibrionaceae</taxon>
        <taxon>Vibrio</taxon>
    </lineage>
</organism>
<evidence type="ECO:0000313" key="1">
    <source>
        <dbReference type="EMBL" id="KAB0302248.1"/>
    </source>
</evidence>
<dbReference type="EMBL" id="VXDD01000002">
    <property type="protein sequence ID" value="KAB0302248.1"/>
    <property type="molecule type" value="Genomic_DNA"/>
</dbReference>
<gene>
    <name evidence="1" type="ORF">F2Z80_14425</name>
</gene>
<comment type="caution">
    <text evidence="1">The sequence shown here is derived from an EMBL/GenBank/DDBJ whole genome shotgun (WGS) entry which is preliminary data.</text>
</comment>
<dbReference type="Proteomes" id="UP000326687">
    <property type="component" value="Unassembled WGS sequence"/>
</dbReference>
<name>A0A5N3S5Y9_9VIBR</name>
<accession>A0A5N3S5Y9</accession>
<evidence type="ECO:0000313" key="2">
    <source>
        <dbReference type="Proteomes" id="UP000326687"/>
    </source>
</evidence>
<reference evidence="1 2" key="1">
    <citation type="submission" date="2019-09" db="EMBL/GenBank/DDBJ databases">
        <title>Vibrio Fortis S7-72.</title>
        <authorList>
            <person name="Das S.K."/>
        </authorList>
    </citation>
    <scope>NUCLEOTIDE SEQUENCE [LARGE SCALE GENOMIC DNA]</scope>
    <source>
        <strain evidence="1 2">S7-72</strain>
    </source>
</reference>
<dbReference type="RefSeq" id="WP_150896155.1">
    <property type="nucleotide sequence ID" value="NZ_VXDD01000002.1"/>
</dbReference>